<evidence type="ECO:0000313" key="3">
    <source>
        <dbReference type="Proteomes" id="UP001374579"/>
    </source>
</evidence>
<sequence>MWQNLRIVHGRARHPQSQGSVERSNADVKQMLIAWTIDNSTSNWSEGLRFVQLQKIHPHTEICRTKLHTRCMLFGEKPRLGLQKTFLPKDVADVLTTEEELESAIREMTGAEEVDDEAMAVPEMTGPEGVTDEAMAIPELTGATEPVSQDVMAVDKEDVAASADLETGDEESAQSDCSQADPRSQEEENDNTSDDPTVAEHMKKIRACRAEASLGQEKSSAQMLSSSNAKQPSLNVGDCTCPTSSG</sequence>
<feature type="compositionally biased region" description="Polar residues" evidence="1">
    <location>
        <begin position="216"/>
        <end position="234"/>
    </location>
</feature>
<comment type="caution">
    <text evidence="2">The sequence shown here is derived from an EMBL/GenBank/DDBJ whole genome shotgun (WGS) entry which is preliminary data.</text>
</comment>
<gene>
    <name evidence="2" type="ORF">V1264_000284</name>
</gene>
<dbReference type="Proteomes" id="UP001374579">
    <property type="component" value="Unassembled WGS sequence"/>
</dbReference>
<dbReference type="EMBL" id="JBAMIC010000001">
    <property type="protein sequence ID" value="KAK7114179.1"/>
    <property type="molecule type" value="Genomic_DNA"/>
</dbReference>
<evidence type="ECO:0000313" key="2">
    <source>
        <dbReference type="EMBL" id="KAK7114179.1"/>
    </source>
</evidence>
<keyword evidence="3" id="KW-1185">Reference proteome</keyword>
<evidence type="ECO:0008006" key="4">
    <source>
        <dbReference type="Google" id="ProtNLM"/>
    </source>
</evidence>
<protein>
    <recommendedName>
        <fullName evidence="4">Integrase catalytic domain-containing protein</fullName>
    </recommendedName>
</protein>
<name>A0AAN9BYZ3_9CAEN</name>
<dbReference type="GO" id="GO:0003676">
    <property type="term" value="F:nucleic acid binding"/>
    <property type="evidence" value="ECO:0007669"/>
    <property type="project" value="InterPro"/>
</dbReference>
<organism evidence="2 3">
    <name type="scientific">Littorina saxatilis</name>
    <dbReference type="NCBI Taxonomy" id="31220"/>
    <lineage>
        <taxon>Eukaryota</taxon>
        <taxon>Metazoa</taxon>
        <taxon>Spiralia</taxon>
        <taxon>Lophotrochozoa</taxon>
        <taxon>Mollusca</taxon>
        <taxon>Gastropoda</taxon>
        <taxon>Caenogastropoda</taxon>
        <taxon>Littorinimorpha</taxon>
        <taxon>Littorinoidea</taxon>
        <taxon>Littorinidae</taxon>
        <taxon>Littorina</taxon>
    </lineage>
</organism>
<reference evidence="2 3" key="1">
    <citation type="submission" date="2024-02" db="EMBL/GenBank/DDBJ databases">
        <title>Chromosome-scale genome assembly of the rough periwinkle Littorina saxatilis.</title>
        <authorList>
            <person name="De Jode A."/>
            <person name="Faria R."/>
            <person name="Formenti G."/>
            <person name="Sims Y."/>
            <person name="Smith T.P."/>
            <person name="Tracey A."/>
            <person name="Wood J.M.D."/>
            <person name="Zagrodzka Z.B."/>
            <person name="Johannesson K."/>
            <person name="Butlin R.K."/>
            <person name="Leder E.H."/>
        </authorList>
    </citation>
    <scope>NUCLEOTIDE SEQUENCE [LARGE SCALE GENOMIC DNA]</scope>
    <source>
        <strain evidence="2">Snail1</strain>
        <tissue evidence="2">Muscle</tissue>
    </source>
</reference>
<dbReference type="Gene3D" id="3.30.420.10">
    <property type="entry name" value="Ribonuclease H-like superfamily/Ribonuclease H"/>
    <property type="match status" value="1"/>
</dbReference>
<feature type="region of interest" description="Disordered" evidence="1">
    <location>
        <begin position="162"/>
        <end position="246"/>
    </location>
</feature>
<accession>A0AAN9BYZ3</accession>
<evidence type="ECO:0000256" key="1">
    <source>
        <dbReference type="SAM" id="MobiDB-lite"/>
    </source>
</evidence>
<proteinExistence type="predicted"/>
<dbReference type="InterPro" id="IPR036397">
    <property type="entry name" value="RNaseH_sf"/>
</dbReference>
<dbReference type="AlphaFoldDB" id="A0AAN9BYZ3"/>